<sequence>MLEKENVASSHPIWHRDNTKIYLKQLEHFLAIRSIFAQKVGLKEAALFLEKLFKEAGAEVLVDSSEEAPLVIAQFKSPKKEAKTIIFYNHYDTVPADQDQEWTYPAFGLSIEDGKMYGRGVDDDKGHIIARLTAVTRYLQEVGDLPLHIIFVMEGAEESASVGLEKYLERHANLLKGADLLVWEQGIRNACGKLEFTGGNKGILTFNMSVNSASCDIHSQFGGIIESASWYLLQALTSLRDEKGKLLIPAIYERVIPPSQRELDLVEQYALENAPALKKLYGLKLPTLQSERRQLLKTYYFEPSIGIQGLWIGYQGQGVKTIIPCQAQAKMEVRLVPGLEPKWVFETIKEHLLCQGFDKVNLEYSLGESSYRSDLSANSITNLLSLASRLNPEGISLLPTSAGTGPMHMVFKALEVPIVGFGLGHSNSRDHAGDENVLISDYCRHIELIEELITSYE</sequence>
<reference evidence="5 6" key="1">
    <citation type="journal article" date="2014" name="Int. J. Syst. Evol. Microbiol.">
        <title>Phylogenomics and the dynamic genome evolution of the genus Streptococcus.</title>
        <authorList>
            <consortium name="The Broad Institute Genome Sequencing Platform"/>
            <person name="Richards V.P."/>
            <person name="Palmer S.R."/>
            <person name="Pavinski Bitar P.D."/>
            <person name="Qin X."/>
            <person name="Weinstock G.M."/>
            <person name="Highlander S.K."/>
            <person name="Town C.D."/>
            <person name="Burne R.A."/>
            <person name="Stanhope M.J."/>
        </authorList>
    </citation>
    <scope>NUCLEOTIDE SEQUENCE [LARGE SCALE GENOMIC DNA]</scope>
    <source>
        <strain evidence="5 6">707-05</strain>
    </source>
</reference>
<keyword evidence="1" id="KW-0645">Protease</keyword>
<comment type="caution">
    <text evidence="5">The sequence shown here is derived from an EMBL/GenBank/DDBJ whole genome shotgun (WGS) entry which is preliminary data.</text>
</comment>
<keyword evidence="6" id="KW-1185">Reference proteome</keyword>
<dbReference type="PANTHER" id="PTHR43270:SF8">
    <property type="entry name" value="DI- AND TRIPEPTIDASE DUG2-RELATED"/>
    <property type="match status" value="1"/>
</dbReference>
<dbReference type="Gene3D" id="3.30.70.360">
    <property type="match status" value="1"/>
</dbReference>
<dbReference type="Pfam" id="PF01546">
    <property type="entry name" value="Peptidase_M20"/>
    <property type="match status" value="1"/>
</dbReference>
<dbReference type="InterPro" id="IPR051458">
    <property type="entry name" value="Cyt/Met_Dipeptidase"/>
</dbReference>
<evidence type="ECO:0000256" key="2">
    <source>
        <dbReference type="ARBA" id="ARBA00022723"/>
    </source>
</evidence>
<dbReference type="InterPro" id="IPR011650">
    <property type="entry name" value="Peptidase_M20_dimer"/>
</dbReference>
<dbReference type="GO" id="GO:0046872">
    <property type="term" value="F:metal ion binding"/>
    <property type="evidence" value="ECO:0007669"/>
    <property type="project" value="UniProtKB-KW"/>
</dbReference>
<dbReference type="GO" id="GO:0006508">
    <property type="term" value="P:proteolysis"/>
    <property type="evidence" value="ECO:0007669"/>
    <property type="project" value="UniProtKB-KW"/>
</dbReference>
<name>G5K1B1_9STRE</name>
<evidence type="ECO:0000259" key="4">
    <source>
        <dbReference type="Pfam" id="PF07687"/>
    </source>
</evidence>
<dbReference type="GO" id="GO:0008233">
    <property type="term" value="F:peptidase activity"/>
    <property type="evidence" value="ECO:0007669"/>
    <property type="project" value="UniProtKB-KW"/>
</dbReference>
<dbReference type="EMBL" id="AEUX02000005">
    <property type="protein sequence ID" value="EHI70179.1"/>
    <property type="molecule type" value="Genomic_DNA"/>
</dbReference>
<dbReference type="PANTHER" id="PTHR43270">
    <property type="entry name" value="BETA-ALA-HIS DIPEPTIDASE"/>
    <property type="match status" value="1"/>
</dbReference>
<evidence type="ECO:0000256" key="3">
    <source>
        <dbReference type="ARBA" id="ARBA00022801"/>
    </source>
</evidence>
<organism evidence="5 6">
    <name type="scientific">Streptococcus ictaluri 707-05</name>
    <dbReference type="NCBI Taxonomy" id="764299"/>
    <lineage>
        <taxon>Bacteria</taxon>
        <taxon>Bacillati</taxon>
        <taxon>Bacillota</taxon>
        <taxon>Bacilli</taxon>
        <taxon>Lactobacillales</taxon>
        <taxon>Streptococcaceae</taxon>
        <taxon>Streptococcus</taxon>
    </lineage>
</organism>
<keyword evidence="2" id="KW-0479">Metal-binding</keyword>
<evidence type="ECO:0000313" key="6">
    <source>
        <dbReference type="Proteomes" id="UP000003330"/>
    </source>
</evidence>
<dbReference type="RefSeq" id="WP_008088408.1">
    <property type="nucleotide sequence ID" value="NZ_AEUX02000005.1"/>
</dbReference>
<keyword evidence="3" id="KW-0378">Hydrolase</keyword>
<dbReference type="GO" id="GO:0009089">
    <property type="term" value="P:lysine biosynthetic process via diaminopimelate"/>
    <property type="evidence" value="ECO:0007669"/>
    <property type="project" value="TreeGrafter"/>
</dbReference>
<dbReference type="Gene3D" id="3.40.630.10">
    <property type="entry name" value="Zn peptidases"/>
    <property type="match status" value="1"/>
</dbReference>
<evidence type="ECO:0000313" key="5">
    <source>
        <dbReference type="EMBL" id="EHI70179.1"/>
    </source>
</evidence>
<dbReference type="STRING" id="764299.STRIC_2168"/>
<protein>
    <submittedName>
        <fullName evidence="5">Peptidase dimerization domain protein</fullName>
    </submittedName>
</protein>
<feature type="domain" description="Peptidase M20 dimerisation" evidence="4">
    <location>
        <begin position="199"/>
        <end position="352"/>
    </location>
</feature>
<dbReference type="InterPro" id="IPR002933">
    <property type="entry name" value="Peptidase_M20"/>
</dbReference>
<proteinExistence type="predicted"/>
<gene>
    <name evidence="5" type="ORF">STRIC_2168</name>
</gene>
<dbReference type="eggNOG" id="COG0624">
    <property type="taxonomic scope" value="Bacteria"/>
</dbReference>
<dbReference type="GO" id="GO:0009014">
    <property type="term" value="F:succinyl-diaminopimelate desuccinylase activity"/>
    <property type="evidence" value="ECO:0007669"/>
    <property type="project" value="TreeGrafter"/>
</dbReference>
<dbReference type="Proteomes" id="UP000003330">
    <property type="component" value="Unassembled WGS sequence"/>
</dbReference>
<dbReference type="Pfam" id="PF07687">
    <property type="entry name" value="M20_dimer"/>
    <property type="match status" value="1"/>
</dbReference>
<dbReference type="SUPFAM" id="SSF53187">
    <property type="entry name" value="Zn-dependent exopeptidases"/>
    <property type="match status" value="1"/>
</dbReference>
<dbReference type="AlphaFoldDB" id="G5K1B1"/>
<dbReference type="GO" id="GO:0005829">
    <property type="term" value="C:cytosol"/>
    <property type="evidence" value="ECO:0007669"/>
    <property type="project" value="TreeGrafter"/>
</dbReference>
<accession>G5K1B1</accession>
<dbReference type="OrthoDB" id="9761532at2"/>
<evidence type="ECO:0000256" key="1">
    <source>
        <dbReference type="ARBA" id="ARBA00022670"/>
    </source>
</evidence>